<dbReference type="RefSeq" id="WP_090123610.1">
    <property type="nucleotide sequence ID" value="NZ_FNNJ01000006.1"/>
</dbReference>
<accession>A0A1H3C6N8</accession>
<dbReference type="SUPFAM" id="SSF53300">
    <property type="entry name" value="vWA-like"/>
    <property type="match status" value="1"/>
</dbReference>
<dbReference type="Gene3D" id="2.60.40.1120">
    <property type="entry name" value="Carboxypeptidase-like, regulatory domain"/>
    <property type="match status" value="1"/>
</dbReference>
<keyword evidence="3 4" id="KW-0732">Signal</keyword>
<dbReference type="PANTHER" id="PTHR47763">
    <property type="entry name" value="ALPHA-PROTEIN KINASE VWKA"/>
    <property type="match status" value="1"/>
</dbReference>
<sequence>MKTYLPLLLSLFIAFQINAQKKTITGVVTDETQPLPGVSILIKGTSEGVVTNFDGQYSIEASKGDTLVYSFVGMNTVELKVEDKLVINVKMIANAACLDEVVVVGYGTSRKKSITGAVSSVVIRGASSIKKESYNGIKAGTLTAGEINDINKWQEWNSLSKRKYENKWGFYLNKKLTVVLKDENKNVLNNVKVYLYTNENEKVAEVKTDINGEALFFYGVNLKKKAKNYIVKVPFDNKVYGKILNNGTKKINLRLPTKSKVKNAVDIMFTIDATGSMGDEISYLKTELTNIIDRVGESEMEKRLGLVFYRDEGDDYVIRDFDFTTNLTEVQENLMKQSAAGGGDFEEAVEKALEVSIAKQWSEDAKSRMLFLLLDAPPHFTEKNVEIIKSQINKAIKKGIKIIPIVASDSDKDLEFLMRFFSISTNGTCVFLTDDSGVGNSHLEPSTDSYKVEKLNDLIVRLINKYTNA</sequence>
<dbReference type="Pfam" id="PF25106">
    <property type="entry name" value="VWA_4"/>
    <property type="match status" value="1"/>
</dbReference>
<dbReference type="Gene3D" id="3.40.50.410">
    <property type="entry name" value="von Willebrand factor, type A domain"/>
    <property type="match status" value="1"/>
</dbReference>
<feature type="signal peptide" evidence="4">
    <location>
        <begin position="1"/>
        <end position="19"/>
    </location>
</feature>
<dbReference type="Proteomes" id="UP000199595">
    <property type="component" value="Unassembled WGS sequence"/>
</dbReference>
<feature type="domain" description="VWFA" evidence="5">
    <location>
        <begin position="266"/>
        <end position="455"/>
    </location>
</feature>
<dbReference type="SUPFAM" id="SSF49464">
    <property type="entry name" value="Carboxypeptidase regulatory domain-like"/>
    <property type="match status" value="1"/>
</dbReference>
<organism evidence="6 7">
    <name type="scientific">Lutibacter oricola</name>
    <dbReference type="NCBI Taxonomy" id="762486"/>
    <lineage>
        <taxon>Bacteria</taxon>
        <taxon>Pseudomonadati</taxon>
        <taxon>Bacteroidota</taxon>
        <taxon>Flavobacteriia</taxon>
        <taxon>Flavobacteriales</taxon>
        <taxon>Flavobacteriaceae</taxon>
        <taxon>Lutibacter</taxon>
    </lineage>
</organism>
<dbReference type="InterPro" id="IPR008969">
    <property type="entry name" value="CarboxyPept-like_regulatory"/>
</dbReference>
<dbReference type="CDD" id="cd00198">
    <property type="entry name" value="vWFA"/>
    <property type="match status" value="1"/>
</dbReference>
<dbReference type="GO" id="GO:0005737">
    <property type="term" value="C:cytoplasm"/>
    <property type="evidence" value="ECO:0007669"/>
    <property type="project" value="TreeGrafter"/>
</dbReference>
<evidence type="ECO:0000256" key="1">
    <source>
        <dbReference type="ARBA" id="ARBA00004613"/>
    </source>
</evidence>
<name>A0A1H3C6N8_9FLAO</name>
<evidence type="ECO:0000256" key="3">
    <source>
        <dbReference type="ARBA" id="ARBA00022729"/>
    </source>
</evidence>
<evidence type="ECO:0000313" key="7">
    <source>
        <dbReference type="Proteomes" id="UP000199595"/>
    </source>
</evidence>
<dbReference type="PROSITE" id="PS50234">
    <property type="entry name" value="VWFA"/>
    <property type="match status" value="1"/>
</dbReference>
<dbReference type="Pfam" id="PF13715">
    <property type="entry name" value="CarbopepD_reg_2"/>
    <property type="match status" value="1"/>
</dbReference>
<dbReference type="AlphaFoldDB" id="A0A1H3C6N8"/>
<gene>
    <name evidence="6" type="ORF">SAMN05444411_10659</name>
</gene>
<comment type="subcellular location">
    <subcellularLocation>
        <location evidence="1">Secreted</location>
    </subcellularLocation>
</comment>
<evidence type="ECO:0000256" key="2">
    <source>
        <dbReference type="ARBA" id="ARBA00022525"/>
    </source>
</evidence>
<evidence type="ECO:0000256" key="4">
    <source>
        <dbReference type="SAM" id="SignalP"/>
    </source>
</evidence>
<dbReference type="GO" id="GO:0004674">
    <property type="term" value="F:protein serine/threonine kinase activity"/>
    <property type="evidence" value="ECO:0007669"/>
    <property type="project" value="TreeGrafter"/>
</dbReference>
<proteinExistence type="predicted"/>
<evidence type="ECO:0000313" key="6">
    <source>
        <dbReference type="EMBL" id="SDX49304.1"/>
    </source>
</evidence>
<reference evidence="6 7" key="1">
    <citation type="submission" date="2016-10" db="EMBL/GenBank/DDBJ databases">
        <authorList>
            <person name="de Groot N.N."/>
        </authorList>
    </citation>
    <scope>NUCLEOTIDE SEQUENCE [LARGE SCALE GENOMIC DNA]</scope>
    <source>
        <strain evidence="6 7">DSM 24956</strain>
    </source>
</reference>
<dbReference type="STRING" id="762486.SAMN05444411_10659"/>
<keyword evidence="7" id="KW-1185">Reference proteome</keyword>
<dbReference type="InterPro" id="IPR052969">
    <property type="entry name" value="Thr-specific_kinase-like"/>
</dbReference>
<evidence type="ECO:0000259" key="5">
    <source>
        <dbReference type="PROSITE" id="PS50234"/>
    </source>
</evidence>
<dbReference type="SMART" id="SM00327">
    <property type="entry name" value="VWA"/>
    <property type="match status" value="1"/>
</dbReference>
<keyword evidence="2" id="KW-0964">Secreted</keyword>
<dbReference type="InterPro" id="IPR036465">
    <property type="entry name" value="vWFA_dom_sf"/>
</dbReference>
<dbReference type="PANTHER" id="PTHR47763:SF1">
    <property type="entry name" value="DUF659 DOMAIN-CONTAINING PROTEIN"/>
    <property type="match status" value="1"/>
</dbReference>
<dbReference type="EMBL" id="FNNJ01000006">
    <property type="protein sequence ID" value="SDX49304.1"/>
    <property type="molecule type" value="Genomic_DNA"/>
</dbReference>
<protein>
    <submittedName>
        <fullName evidence="6">von Willebrand factor type A domain-containing protein</fullName>
    </submittedName>
</protein>
<dbReference type="OrthoDB" id="9805121at2"/>
<dbReference type="InterPro" id="IPR002035">
    <property type="entry name" value="VWF_A"/>
</dbReference>
<feature type="chain" id="PRO_5011788036" evidence="4">
    <location>
        <begin position="20"/>
        <end position="469"/>
    </location>
</feature>
<dbReference type="InterPro" id="IPR056861">
    <property type="entry name" value="HMCN1-like_VWA"/>
</dbReference>